<evidence type="ECO:0000256" key="1">
    <source>
        <dbReference type="SAM" id="MobiDB-lite"/>
    </source>
</evidence>
<evidence type="ECO:0000313" key="3">
    <source>
        <dbReference type="EMBL" id="CAF1630313.1"/>
    </source>
</evidence>
<reference evidence="3" key="1">
    <citation type="submission" date="2021-02" db="EMBL/GenBank/DDBJ databases">
        <authorList>
            <person name="Nowell W R."/>
        </authorList>
    </citation>
    <scope>NUCLEOTIDE SEQUENCE</scope>
</reference>
<comment type="caution">
    <text evidence="3">The sequence shown here is derived from an EMBL/GenBank/DDBJ whole genome shotgun (WGS) entry which is preliminary data.</text>
</comment>
<keyword evidence="2" id="KW-0732">Signal</keyword>
<feature type="region of interest" description="Disordered" evidence="1">
    <location>
        <begin position="75"/>
        <end position="118"/>
    </location>
</feature>
<dbReference type="EMBL" id="CAJNOW010014174">
    <property type="protein sequence ID" value="CAF1630313.1"/>
    <property type="molecule type" value="Genomic_DNA"/>
</dbReference>
<evidence type="ECO:0000313" key="4">
    <source>
        <dbReference type="Proteomes" id="UP000663834"/>
    </source>
</evidence>
<gene>
    <name evidence="3" type="ORF">KQP761_LOCUS26078</name>
</gene>
<feature type="signal peptide" evidence="2">
    <location>
        <begin position="1"/>
        <end position="20"/>
    </location>
</feature>
<dbReference type="AlphaFoldDB" id="A0A816D9X1"/>
<accession>A0A816D9X1</accession>
<name>A0A816D9X1_9BILA</name>
<feature type="compositionally biased region" description="Basic and acidic residues" evidence="1">
    <location>
        <begin position="109"/>
        <end position="118"/>
    </location>
</feature>
<feature type="compositionally biased region" description="Acidic residues" evidence="1">
    <location>
        <begin position="82"/>
        <end position="98"/>
    </location>
</feature>
<sequence>MRTIFIILLVLTVYSFYSSADKLSKMKKNARLRDEYFAQANADEYPAHIIESVRSNNPDTPKMKIRLANADDDATVSIVTENEQDDDDDEEEEEEEEDLPIKKIKSSKSKIDDIHSFL</sequence>
<protein>
    <submittedName>
        <fullName evidence="3">Uncharacterized protein</fullName>
    </submittedName>
</protein>
<feature type="chain" id="PRO_5032383886" evidence="2">
    <location>
        <begin position="21"/>
        <end position="118"/>
    </location>
</feature>
<proteinExistence type="predicted"/>
<dbReference type="OrthoDB" id="10054000at2759"/>
<evidence type="ECO:0000256" key="2">
    <source>
        <dbReference type="SAM" id="SignalP"/>
    </source>
</evidence>
<dbReference type="Proteomes" id="UP000663834">
    <property type="component" value="Unassembled WGS sequence"/>
</dbReference>
<organism evidence="3 4">
    <name type="scientific">Rotaria magnacalcarata</name>
    <dbReference type="NCBI Taxonomy" id="392030"/>
    <lineage>
        <taxon>Eukaryota</taxon>
        <taxon>Metazoa</taxon>
        <taxon>Spiralia</taxon>
        <taxon>Gnathifera</taxon>
        <taxon>Rotifera</taxon>
        <taxon>Eurotatoria</taxon>
        <taxon>Bdelloidea</taxon>
        <taxon>Philodinida</taxon>
        <taxon>Philodinidae</taxon>
        <taxon>Rotaria</taxon>
    </lineage>
</organism>